<evidence type="ECO:0000313" key="3">
    <source>
        <dbReference type="Proteomes" id="UP001143480"/>
    </source>
</evidence>
<accession>A0A9W6NMY6</accession>
<evidence type="ECO:0000256" key="1">
    <source>
        <dbReference type="SAM" id="Phobius"/>
    </source>
</evidence>
<protein>
    <submittedName>
        <fullName evidence="2">Uncharacterized protein</fullName>
    </submittedName>
</protein>
<dbReference type="RefSeq" id="WP_261961458.1">
    <property type="nucleotide sequence ID" value="NZ_BAAAXA010000001.1"/>
</dbReference>
<name>A0A9W6NMY6_9ACTN</name>
<reference evidence="2" key="2">
    <citation type="submission" date="2023-01" db="EMBL/GenBank/DDBJ databases">
        <authorList>
            <person name="Sun Q."/>
            <person name="Evtushenko L."/>
        </authorList>
    </citation>
    <scope>NUCLEOTIDE SEQUENCE</scope>
    <source>
        <strain evidence="2">VKM Ac-1321</strain>
    </source>
</reference>
<reference evidence="2" key="1">
    <citation type="journal article" date="2014" name="Int. J. Syst. Evol. Microbiol.">
        <title>Complete genome sequence of Corynebacterium casei LMG S-19264T (=DSM 44701T), isolated from a smear-ripened cheese.</title>
        <authorList>
            <consortium name="US DOE Joint Genome Institute (JGI-PGF)"/>
            <person name="Walter F."/>
            <person name="Albersmeier A."/>
            <person name="Kalinowski J."/>
            <person name="Ruckert C."/>
        </authorList>
    </citation>
    <scope>NUCLEOTIDE SEQUENCE</scope>
    <source>
        <strain evidence="2">VKM Ac-1321</strain>
    </source>
</reference>
<proteinExistence type="predicted"/>
<keyword evidence="3" id="KW-1185">Reference proteome</keyword>
<feature type="transmembrane region" description="Helical" evidence="1">
    <location>
        <begin position="28"/>
        <end position="47"/>
    </location>
</feature>
<sequence>MAADTSTQAEVHLTVRRPPAGFWLRPRLLLSVVPFVLVFAVGLGLLARAGEVLLPFERITVVEGRLASKADFFADPQVQRILLRHHVRVHFTQGGSRDIARTALDGLDFVFPSGQPAGDLILERLKEQGRSTTVYKPFTSPIALGTYRDYAEALRAAGLATPVDDGAGPLYYRLNLGDFLSAVEQRRRWRELAGGAVASDNRITAWSPDICRSNSAATYMALVAFVRNRADVPQSDAEAERLANEVKPLVGVFGLPQADLFNSYVTPEGKGQPIVVVYEHQFLAYQAQFHARTQTLDRDRVLLYPSVNFRTDPVYIPLSRTGEELGRLITTEPDLRHRAVALGFRTLNADAEPAGPEFGDYLRSQGIPVPTFLTDVGTNAQLPRLELLEKMITITGNCA</sequence>
<dbReference type="AlphaFoldDB" id="A0A9W6NMY6"/>
<keyword evidence="1" id="KW-0812">Transmembrane</keyword>
<dbReference type="Proteomes" id="UP001143480">
    <property type="component" value="Unassembled WGS sequence"/>
</dbReference>
<dbReference type="EMBL" id="BSFP01000033">
    <property type="protein sequence ID" value="GLL03385.1"/>
    <property type="molecule type" value="Genomic_DNA"/>
</dbReference>
<keyword evidence="1" id="KW-0472">Membrane</keyword>
<keyword evidence="1" id="KW-1133">Transmembrane helix</keyword>
<evidence type="ECO:0000313" key="2">
    <source>
        <dbReference type="EMBL" id="GLL03385.1"/>
    </source>
</evidence>
<gene>
    <name evidence="2" type="ORF">GCM10017581_051300</name>
</gene>
<comment type="caution">
    <text evidence="2">The sequence shown here is derived from an EMBL/GenBank/DDBJ whole genome shotgun (WGS) entry which is preliminary data.</text>
</comment>
<organism evidence="2 3">
    <name type="scientific">Dactylosporangium matsuzakiense</name>
    <dbReference type="NCBI Taxonomy" id="53360"/>
    <lineage>
        <taxon>Bacteria</taxon>
        <taxon>Bacillati</taxon>
        <taxon>Actinomycetota</taxon>
        <taxon>Actinomycetes</taxon>
        <taxon>Micromonosporales</taxon>
        <taxon>Micromonosporaceae</taxon>
        <taxon>Dactylosporangium</taxon>
    </lineage>
</organism>